<evidence type="ECO:0000313" key="3">
    <source>
        <dbReference type="EMBL" id="VAX33197.1"/>
    </source>
</evidence>
<name>A0A3B1DWJ7_9ZZZZ</name>
<sequence>MPEVLIFDKVMRPEELYQACLLTPKQLYCGEKFGGLMPLKPYVLGDNPSQEAISIANTLNASKNPPALFKLISLLGPDDSVDVASIMSGLKDFNIAATGAATSTYSTRIKTFGESVKSYQDTLMSYRDTVTSSETSASAQASAKEAVKNTFEDMQKNFQQELSRHKKGRTTKGSPLKSATRGINLARSARNTVKLNISSTTQAGYLVRLSQFGNVLGNGIVIVDAFTRVGNIHVSALSGEDWYRQMFVESSSIAASLAVGKITVEAGLYFLTVATPAGWVGLLITGAAIAGVAAAASMTADSIVKKEGGAIYDSIMKWTNSQ</sequence>
<evidence type="ECO:0000256" key="2">
    <source>
        <dbReference type="SAM" id="Phobius"/>
    </source>
</evidence>
<keyword evidence="2" id="KW-1133">Transmembrane helix</keyword>
<proteinExistence type="predicted"/>
<feature type="region of interest" description="Disordered" evidence="1">
    <location>
        <begin position="161"/>
        <end position="181"/>
    </location>
</feature>
<organism evidence="3">
    <name type="scientific">hydrothermal vent metagenome</name>
    <dbReference type="NCBI Taxonomy" id="652676"/>
    <lineage>
        <taxon>unclassified sequences</taxon>
        <taxon>metagenomes</taxon>
        <taxon>ecological metagenomes</taxon>
    </lineage>
</organism>
<dbReference type="AlphaFoldDB" id="A0A3B1DWJ7"/>
<protein>
    <submittedName>
        <fullName evidence="3">Uncharacterized protein</fullName>
    </submittedName>
</protein>
<gene>
    <name evidence="3" type="ORF">MNBD_NITROSPIRAE01-1541</name>
</gene>
<feature type="transmembrane region" description="Helical" evidence="2">
    <location>
        <begin position="277"/>
        <end position="296"/>
    </location>
</feature>
<keyword evidence="2" id="KW-0812">Transmembrane</keyword>
<dbReference type="EMBL" id="UOGF01000102">
    <property type="protein sequence ID" value="VAX33197.1"/>
    <property type="molecule type" value="Genomic_DNA"/>
</dbReference>
<reference evidence="3" key="1">
    <citation type="submission" date="2018-06" db="EMBL/GenBank/DDBJ databases">
        <authorList>
            <person name="Zhirakovskaya E."/>
        </authorList>
    </citation>
    <scope>NUCLEOTIDE SEQUENCE</scope>
</reference>
<evidence type="ECO:0000256" key="1">
    <source>
        <dbReference type="SAM" id="MobiDB-lite"/>
    </source>
</evidence>
<accession>A0A3B1DWJ7</accession>
<keyword evidence="2" id="KW-0472">Membrane</keyword>